<evidence type="ECO:0000259" key="13">
    <source>
        <dbReference type="PROSITE" id="PS51194"/>
    </source>
</evidence>
<evidence type="ECO:0000256" key="3">
    <source>
        <dbReference type="ARBA" id="ARBA00022741"/>
    </source>
</evidence>
<dbReference type="GO" id="GO:0042393">
    <property type="term" value="F:histone binding"/>
    <property type="evidence" value="ECO:0007669"/>
    <property type="project" value="TreeGrafter"/>
</dbReference>
<dbReference type="PROSITE" id="PS51192">
    <property type="entry name" value="HELICASE_ATP_BIND_1"/>
    <property type="match status" value="1"/>
</dbReference>
<feature type="region of interest" description="Disordered" evidence="11">
    <location>
        <begin position="368"/>
        <end position="415"/>
    </location>
</feature>
<dbReference type="PROSITE" id="PS51194">
    <property type="entry name" value="HELICASE_CTER"/>
    <property type="match status" value="1"/>
</dbReference>
<organism evidence="15 16">
    <name type="scientific">Adineta steineri</name>
    <dbReference type="NCBI Taxonomy" id="433720"/>
    <lineage>
        <taxon>Eukaryota</taxon>
        <taxon>Metazoa</taxon>
        <taxon>Spiralia</taxon>
        <taxon>Gnathifera</taxon>
        <taxon>Rotifera</taxon>
        <taxon>Eurotatoria</taxon>
        <taxon>Bdelloidea</taxon>
        <taxon>Adinetida</taxon>
        <taxon>Adinetidae</taxon>
        <taxon>Adineta</taxon>
    </lineage>
</organism>
<evidence type="ECO:0000256" key="11">
    <source>
        <dbReference type="SAM" id="MobiDB-lite"/>
    </source>
</evidence>
<dbReference type="Pfam" id="PF00271">
    <property type="entry name" value="Helicase_C"/>
    <property type="match status" value="1"/>
</dbReference>
<dbReference type="SMART" id="SM00487">
    <property type="entry name" value="DEXDc"/>
    <property type="match status" value="1"/>
</dbReference>
<feature type="region of interest" description="Disordered" evidence="11">
    <location>
        <begin position="2137"/>
        <end position="2156"/>
    </location>
</feature>
<keyword evidence="3" id="KW-0547">Nucleotide-binding</keyword>
<keyword evidence="4" id="KW-0378">Hydrolase</keyword>
<feature type="region of interest" description="Disordered" evidence="11">
    <location>
        <begin position="1884"/>
        <end position="1924"/>
    </location>
</feature>
<comment type="caution">
    <text evidence="15">The sequence shown here is derived from an EMBL/GenBank/DDBJ whole genome shotgun (WGS) entry which is preliminary data.</text>
</comment>
<feature type="compositionally biased region" description="Polar residues" evidence="11">
    <location>
        <begin position="1884"/>
        <end position="1898"/>
    </location>
</feature>
<dbReference type="GO" id="GO:0000812">
    <property type="term" value="C:Swr1 complex"/>
    <property type="evidence" value="ECO:0007669"/>
    <property type="project" value="TreeGrafter"/>
</dbReference>
<dbReference type="SUPFAM" id="SSF52540">
    <property type="entry name" value="P-loop containing nucleoside triphosphate hydrolases"/>
    <property type="match status" value="2"/>
</dbReference>
<feature type="domain" description="Helicase C-terminal" evidence="13">
    <location>
        <begin position="1062"/>
        <end position="1217"/>
    </location>
</feature>
<dbReference type="GO" id="GO:0016887">
    <property type="term" value="F:ATP hydrolysis activity"/>
    <property type="evidence" value="ECO:0007669"/>
    <property type="project" value="TreeGrafter"/>
</dbReference>
<dbReference type="InterPro" id="IPR014001">
    <property type="entry name" value="Helicase_ATP-bd"/>
</dbReference>
<dbReference type="Pfam" id="PF07529">
    <property type="entry name" value="HSA"/>
    <property type="match status" value="1"/>
</dbReference>
<dbReference type="InterPro" id="IPR050520">
    <property type="entry name" value="INO80/SWR1_helicase"/>
</dbReference>
<dbReference type="CDD" id="cd18793">
    <property type="entry name" value="SF2_C_SNF"/>
    <property type="match status" value="1"/>
</dbReference>
<dbReference type="GO" id="GO:0004386">
    <property type="term" value="F:helicase activity"/>
    <property type="evidence" value="ECO:0007669"/>
    <property type="project" value="UniProtKB-KW"/>
</dbReference>
<keyword evidence="8" id="KW-0238">DNA-binding</keyword>
<feature type="coiled-coil region" evidence="10">
    <location>
        <begin position="1231"/>
        <end position="1280"/>
    </location>
</feature>
<dbReference type="GO" id="GO:0003677">
    <property type="term" value="F:DNA binding"/>
    <property type="evidence" value="ECO:0007669"/>
    <property type="project" value="UniProtKB-KW"/>
</dbReference>
<feature type="compositionally biased region" description="Acidic residues" evidence="11">
    <location>
        <begin position="379"/>
        <end position="389"/>
    </location>
</feature>
<feature type="region of interest" description="Disordered" evidence="11">
    <location>
        <begin position="2233"/>
        <end position="2271"/>
    </location>
</feature>
<dbReference type="Gene3D" id="3.40.50.10810">
    <property type="entry name" value="Tandem AAA-ATPase domain"/>
    <property type="match status" value="1"/>
</dbReference>
<dbReference type="InterPro" id="IPR000330">
    <property type="entry name" value="SNF2_N"/>
</dbReference>
<feature type="compositionally biased region" description="Polar residues" evidence="11">
    <location>
        <begin position="133"/>
        <end position="142"/>
    </location>
</feature>
<dbReference type="PROSITE" id="PS51204">
    <property type="entry name" value="HSA"/>
    <property type="match status" value="1"/>
</dbReference>
<evidence type="ECO:0000313" key="15">
    <source>
        <dbReference type="EMBL" id="CAF3628753.1"/>
    </source>
</evidence>
<feature type="compositionally biased region" description="Polar residues" evidence="11">
    <location>
        <begin position="2243"/>
        <end position="2260"/>
    </location>
</feature>
<feature type="compositionally biased region" description="Acidic residues" evidence="11">
    <location>
        <begin position="315"/>
        <end position="327"/>
    </location>
</feature>
<dbReference type="CDD" id="cd18003">
    <property type="entry name" value="DEXQc_SRCAP"/>
    <property type="match status" value="1"/>
</dbReference>
<evidence type="ECO:0000256" key="10">
    <source>
        <dbReference type="SAM" id="Coils"/>
    </source>
</evidence>
<dbReference type="SMART" id="SM00490">
    <property type="entry name" value="HELICc"/>
    <property type="match status" value="1"/>
</dbReference>
<feature type="compositionally biased region" description="Low complexity" evidence="11">
    <location>
        <begin position="2261"/>
        <end position="2271"/>
    </location>
</feature>
<keyword evidence="6" id="KW-0067">ATP-binding</keyword>
<keyword evidence="5" id="KW-0347">Helicase</keyword>
<dbReference type="Proteomes" id="UP000663844">
    <property type="component" value="Unassembled WGS sequence"/>
</dbReference>
<dbReference type="Gene3D" id="1.20.120.850">
    <property type="entry name" value="SWI2/SNF2 ATPases, N-terminal domain"/>
    <property type="match status" value="1"/>
</dbReference>
<feature type="coiled-coil region" evidence="10">
    <location>
        <begin position="221"/>
        <end position="248"/>
    </location>
</feature>
<dbReference type="PANTHER" id="PTHR45685">
    <property type="entry name" value="HELICASE SRCAP-RELATED"/>
    <property type="match status" value="1"/>
</dbReference>
<sequence length="2579" mass="295021">MTSAVDSTATIDDESTSNTLKRRRSLTIIQNEIDIDETPFKRVCSSSSMNNSISDTNNIQSMYTSLNDIVQSHRNLVREYVDLQMCDRPDLSLDEQRFIQAEEDLIEKVEKNLHDVNNVTITPPSRNGKRQRYQSINSTNQSYDRDKKNEAHILKRIDELKSDGKWTNQRLAKCLEPNKRKTHWDYLLDEMRWLAEDFELEKRWKQAMAKKLSLAVLKYFRDKQQAENQQQREEFKRLRKQAQFICKEVMNFWKNMHKIAEFKETTRTQQLRKHQLDLHLNIIVDQTEKYSDWLIQSLKTSSNQDVNIVRKQDNNEEEEEDDEETIELEEQDIQDDYTLNELQDLQADQEESLDTVLKREYGIGLSNASSEKENNLLHEEEEEEEDDDNLSNNDLSDTSDDEFISDESDENNPITDELVTNDKQMDDLATTAQTFQPTGFTLNTTSVKIPVPFLLKHPLREYQHVGLDWLVTLFENKLNCILADEMGLGKTIQTIALLAHLACEKGIWGPHLIVVPTSVMLNWEIEFKKWCPAFKILTYYGSIKERQLKRQGWSKMNAFHICITSYKLILQDVKSFRRKKWKYLILDEAQNIKNFKSQRWQTLLNFNSQRRLLLTGTPLQNSLMELWSLMHFLMPNLFSSHEEFREWFSNPLTEMIEQGQTSSSSSNDLLIKRLHKILRPFILRRLKNDVEKQMPKKYEHIIMCHLSKRQRELYEDFIQCKTTRDIIQQGHYMSVINILMQLRKVCNHPDLFESRAIISPFIFQKQIIKCEIPKLIIDDINLKNPYLALNSSPNDTFFSFRIQFSLQATKDMIMNIINRDNNNNSNNNNNDKRQRIQLTRDIIERYRNSSLWHQKNGITRNQRNQSGIRQNLLMDVNDQEFQPDNIYNEICQQRQEERLSRYELLCQINTDRCQSHPLYGSDIISQVELAMNSCSSLNRTTFSGYALCQEAHQPLTTIRKYMSVTDVLRILIKSNRELLDDYQDILNRFIMCTTRVLATPIELYQSNGIRLSTKTIQQKPLIEVLSSTDFNVLSSITEIRQNMFLQFPERRLIQYDCGKLQTLDILLSDLKRDKHRCLIFTQMTKMLDILEAFLNYHGYTYLRLDGTTQVLQRQLLMERFNSDDKIFIFILSTRAGGIGVNLTGADTVIFYDSDWNPTMDAQAQDRCHRIGQTKDVHIYRLISKNTIEENILKKANQKRLLCDITIDGGNFDLNCFKKNNIRELFQQSSTLEDIVRERNEYQEQLDTTRLINTTDDNLTVKQFEETLASVEDDIDRQAVEQYNKEIGADLNEFNEEEINEDQIIEKQKEKMNQVEQELKTLDNQLRPIERYVLRCVESHRTEYPITQIGPNTYLDTEQIRKDWHLSHLKTLKEQEEKQREQEDDEMMYTYARDNEKKVKYNYTYSCAQNSLVASEVARYKKTSEIVTTCQSSIPSPIPLSPVLLSTSSSFFSYPPPLSSEIIKRLSKINNTQSKSPDETIGQSRRRRLQIIPSPPQSPKLVHKQKTLINPIPRQRIPSSIIKTQYNSKNNDLIIRFDSDDDDDADKLRSETNNITLNHSKIINTLESKPSTSTSVQRRVTRSIAKSLNSISSSTKNSRQKTSNIPIINCDKSNSSNNNFRPSIVTFTNSRSVIKSSSIVNHGAYKSSNSRSLSPKLSDIQQTIKANKIFITEDGQAFEIWCGILMKYLADEDEEIYNDDELDFGYESEAMLIEPNEYIRFPLPKALADTTNMSKSDTNILVPRSLFDRSNLLLNTQSSALSTNTLNKSKQALNNNNNNSNKIFPSNISSPVTPQANIKARQLYINNGTTTTPLPNTSNSNVIVPASTATSTSSRSIKLEDMLTKDNFQGLLEIDNSDWLISEDYKVLDTIQNIQQLPLSSMPFSSTSNANKPQTILPNSTLSASPLLPSTTPSSSSSPSASSSIVNNTTNALTQNWDFISDIVNRYSRILRTPKQCKHRFEQVIGPREEGRVVYDLIKKKKHVIKGTVKMSDDNWQMLRTNQLFVHDNCQKLLQIYHQKFETISQFDQQLSPLIYLNKFKQIQAAQVAHHQMRGLKQTSLSQENNINFDVPLTPGDVSYQRAEREKELKLQQQQQQQQQQQLATQSVAGNVHAQQQISATTSNTDTIKQQQIPPTNVSITSTINPRLRPSLSNTPTTPINSTPLPLIPSSSPSNPVSLQRAATNNIIVTTNNNPNMTPTRTQSNILSTRGNISTPTSPMNLPPINVTLPQNKPTTATSTTSTVINNSSQQIRTTTTFPTNQPSSISQAQQPSQQIRQIFTNATTNSIQTQPTTQTTRLTEANQRPQTNIPQIIATRTAALPGQVRNFRIVTFTPGTNPPTGIADTTNTSQSPIQSTNITYNRANSGPSTFSRATLNMDQDISSDLAAQLHRIKSIGINPDSNDTTQTPRAVFVPARPISTSTTSTTSSISSSSKLKSSPLIDSSTSGFQTKTSQANIVFQLPSTTTSTTTTGGDEQTTMNTSVAMRQNLMMQHLNLLSPNVNQRAQSPTTISSNAANQISVSRFLHQYHIRTTAAHNTSPLTTQMSSGQLNNEQISSSSPPPPPPPSQTSASSSSSSTT</sequence>
<feature type="compositionally biased region" description="Low complexity" evidence="11">
    <location>
        <begin position="1899"/>
        <end position="1923"/>
    </location>
</feature>
<feature type="compositionally biased region" description="Polar residues" evidence="11">
    <location>
        <begin position="1599"/>
        <end position="1609"/>
    </location>
</feature>
<evidence type="ECO:0000256" key="5">
    <source>
        <dbReference type="ARBA" id="ARBA00022806"/>
    </source>
</evidence>
<keyword evidence="7" id="KW-0156">Chromatin regulator</keyword>
<feature type="region of interest" description="Disordered" evidence="11">
    <location>
        <begin position="1586"/>
        <end position="1609"/>
    </location>
</feature>
<feature type="compositionally biased region" description="Low complexity" evidence="11">
    <location>
        <begin position="2417"/>
        <end position="2444"/>
    </location>
</feature>
<reference evidence="15" key="1">
    <citation type="submission" date="2021-02" db="EMBL/GenBank/DDBJ databases">
        <authorList>
            <person name="Nowell W R."/>
        </authorList>
    </citation>
    <scope>NUCLEOTIDE SEQUENCE</scope>
</reference>
<feature type="region of interest" description="Disordered" evidence="11">
    <location>
        <begin position="2414"/>
        <end position="2447"/>
    </location>
</feature>
<dbReference type="InterPro" id="IPR027417">
    <property type="entry name" value="P-loop_NTPase"/>
</dbReference>
<dbReference type="InterPro" id="IPR001650">
    <property type="entry name" value="Helicase_C-like"/>
</dbReference>
<feature type="region of interest" description="Disordered" evidence="11">
    <location>
        <begin position="2536"/>
        <end position="2579"/>
    </location>
</feature>
<feature type="domain" description="Helicase ATP-binding" evidence="12">
    <location>
        <begin position="471"/>
        <end position="636"/>
    </location>
</feature>
<gene>
    <name evidence="15" type="ORF">OXD698_LOCUS7828</name>
</gene>
<evidence type="ECO:0000256" key="6">
    <source>
        <dbReference type="ARBA" id="ARBA00022840"/>
    </source>
</evidence>
<evidence type="ECO:0000313" key="16">
    <source>
        <dbReference type="Proteomes" id="UP000663844"/>
    </source>
</evidence>
<evidence type="ECO:0000259" key="12">
    <source>
        <dbReference type="PROSITE" id="PS51192"/>
    </source>
</evidence>
<comment type="subcellular location">
    <subcellularLocation>
        <location evidence="1">Nucleus</location>
    </subcellularLocation>
</comment>
<evidence type="ECO:0000256" key="2">
    <source>
        <dbReference type="ARBA" id="ARBA00009220"/>
    </source>
</evidence>
<evidence type="ECO:0008006" key="17">
    <source>
        <dbReference type="Google" id="ProtNLM"/>
    </source>
</evidence>
<feature type="region of interest" description="Disordered" evidence="11">
    <location>
        <begin position="122"/>
        <end position="145"/>
    </location>
</feature>
<dbReference type="PANTHER" id="PTHR45685:SF1">
    <property type="entry name" value="HELICASE SRCAP"/>
    <property type="match status" value="1"/>
</dbReference>
<dbReference type="SMART" id="SM00573">
    <property type="entry name" value="HSA"/>
    <property type="match status" value="1"/>
</dbReference>
<feature type="region of interest" description="Disordered" evidence="11">
    <location>
        <begin position="2332"/>
        <end position="2352"/>
    </location>
</feature>
<feature type="compositionally biased region" description="Low complexity" evidence="11">
    <location>
        <begin position="2568"/>
        <end position="2579"/>
    </location>
</feature>
<dbReference type="Gene3D" id="3.40.50.300">
    <property type="entry name" value="P-loop containing nucleotide triphosphate hydrolases"/>
    <property type="match status" value="1"/>
</dbReference>
<feature type="compositionally biased region" description="Acidic residues" evidence="11">
    <location>
        <begin position="397"/>
        <end position="410"/>
    </location>
</feature>
<evidence type="ECO:0000256" key="8">
    <source>
        <dbReference type="ARBA" id="ARBA00023125"/>
    </source>
</evidence>
<proteinExistence type="inferred from homology"/>
<keyword evidence="10" id="KW-0175">Coiled coil</keyword>
<evidence type="ECO:0000256" key="4">
    <source>
        <dbReference type="ARBA" id="ARBA00022801"/>
    </source>
</evidence>
<evidence type="ECO:0000256" key="9">
    <source>
        <dbReference type="ARBA" id="ARBA00023242"/>
    </source>
</evidence>
<dbReference type="InterPro" id="IPR049730">
    <property type="entry name" value="SNF2/RAD54-like_C"/>
</dbReference>
<evidence type="ECO:0000256" key="1">
    <source>
        <dbReference type="ARBA" id="ARBA00004123"/>
    </source>
</evidence>
<name>A0A818PXF3_9BILA</name>
<evidence type="ECO:0000259" key="14">
    <source>
        <dbReference type="PROSITE" id="PS51204"/>
    </source>
</evidence>
<dbReference type="InterPro" id="IPR038718">
    <property type="entry name" value="SNF2-like_sf"/>
</dbReference>
<evidence type="ECO:0000256" key="7">
    <source>
        <dbReference type="ARBA" id="ARBA00022853"/>
    </source>
</evidence>
<dbReference type="InterPro" id="IPR014012">
    <property type="entry name" value="HSA_dom"/>
</dbReference>
<dbReference type="GO" id="GO:0005524">
    <property type="term" value="F:ATP binding"/>
    <property type="evidence" value="ECO:0007669"/>
    <property type="project" value="UniProtKB-KW"/>
</dbReference>
<dbReference type="FunFam" id="3.40.50.300:FF:002272">
    <property type="entry name" value="protein PHOTOPERIOD-INDEPENDENT EARLY FLOWERING 1 isoform X1"/>
    <property type="match status" value="1"/>
</dbReference>
<protein>
    <recommendedName>
        <fullName evidence="17">Helicase domino-like</fullName>
    </recommendedName>
</protein>
<dbReference type="EMBL" id="CAJOAZ010000365">
    <property type="protein sequence ID" value="CAF3628753.1"/>
    <property type="molecule type" value="Genomic_DNA"/>
</dbReference>
<feature type="region of interest" description="Disordered" evidence="11">
    <location>
        <begin position="307"/>
        <end position="327"/>
    </location>
</feature>
<feature type="domain" description="HSA" evidence="14">
    <location>
        <begin position="171"/>
        <end position="243"/>
    </location>
</feature>
<accession>A0A818PXF3</accession>
<feature type="compositionally biased region" description="Low complexity" evidence="11">
    <location>
        <begin position="1586"/>
        <end position="1596"/>
    </location>
</feature>
<keyword evidence="9" id="KW-0539">Nucleus</keyword>
<dbReference type="FunFam" id="3.40.50.10810:FF:000005">
    <property type="entry name" value="Photoperiod-independent early flowering 1"/>
    <property type="match status" value="1"/>
</dbReference>
<dbReference type="Pfam" id="PF00176">
    <property type="entry name" value="SNF2-rel_dom"/>
    <property type="match status" value="1"/>
</dbReference>
<dbReference type="GO" id="GO:0006338">
    <property type="term" value="P:chromatin remodeling"/>
    <property type="evidence" value="ECO:0007669"/>
    <property type="project" value="TreeGrafter"/>
</dbReference>
<feature type="compositionally biased region" description="Polar residues" evidence="11">
    <location>
        <begin position="2333"/>
        <end position="2352"/>
    </location>
</feature>
<feature type="compositionally biased region" description="Polar residues" evidence="11">
    <location>
        <begin position="2536"/>
        <end position="2555"/>
    </location>
</feature>
<comment type="similarity">
    <text evidence="2">Belongs to the SNF2/RAD54 helicase family. SWR1 subfamily.</text>
</comment>